<proteinExistence type="predicted"/>
<dbReference type="EMBL" id="JACEFF010000719">
    <property type="protein sequence ID" value="KAH9632259.1"/>
    <property type="molecule type" value="Genomic_DNA"/>
</dbReference>
<protein>
    <recommendedName>
        <fullName evidence="2">PiggyBac transposable element-derived protein domain-containing protein</fullName>
    </recommendedName>
</protein>
<dbReference type="InterPro" id="IPR029526">
    <property type="entry name" value="PGBD"/>
</dbReference>
<dbReference type="Proteomes" id="UP000814243">
    <property type="component" value="Unassembled WGS sequence"/>
</dbReference>
<gene>
    <name evidence="3" type="ORF">HF086_002894</name>
</gene>
<evidence type="ECO:0000313" key="3">
    <source>
        <dbReference type="EMBL" id="KAH9632259.1"/>
    </source>
</evidence>
<dbReference type="Pfam" id="PF13843">
    <property type="entry name" value="DDE_Tnp_1_7"/>
    <property type="match status" value="1"/>
</dbReference>
<evidence type="ECO:0000259" key="2">
    <source>
        <dbReference type="Pfam" id="PF13843"/>
    </source>
</evidence>
<feature type="compositionally biased region" description="Polar residues" evidence="1">
    <location>
        <begin position="85"/>
        <end position="96"/>
    </location>
</feature>
<evidence type="ECO:0000256" key="1">
    <source>
        <dbReference type="SAM" id="MobiDB-lite"/>
    </source>
</evidence>
<dbReference type="PANTHER" id="PTHR47272">
    <property type="entry name" value="DDE_TNP_1_7 DOMAIN-CONTAINING PROTEIN"/>
    <property type="match status" value="1"/>
</dbReference>
<sequence length="489" mass="56132">MCEPAGCVQESGVAVENKPHDRQMDVASQLQAIMEELRSLRIEVLEFRKEGNLRLERVKKILALVPPQDASSSDSSEDDNEINITDNTEYSSEPRSLDSSFERLNILENDEFLPEDIIPSTPAISEVLATYNPPQHLPALQSISSVLSMSPSPVAATIVKETRSKKKLTTNLPHSLTKKKKAFLRKPLEFKWEGGKFKHSATLEEITFTQFGSESKSPSDYFADFFSEDVINIIIENTNLYAVQRNLKSINLTRDELLDFIAINLLMGVVKMPSYRDYWKKDLRYNLIADVMSLKRYEQIRQFLHFVDNSQQNGDRYFKVRPILEAVRRNCLKIEEKHRYSIDEMMVPYKGTRAGNRRQYLAKKPKKWGFKMFVRAEVSGCVYDFVPYAGEDTFRYHSFTEHENTLGVGAKVVIALCQSIKHKPAIVYFDNFFSSLELINLLRGEYGIFSLGTIRANRLRGCQEKLPSDKDLLKKVEVPVNKLFAIKIN</sequence>
<feature type="region of interest" description="Disordered" evidence="1">
    <location>
        <begin position="66"/>
        <end position="96"/>
    </location>
</feature>
<organism evidence="3 4">
    <name type="scientific">Spodoptera exigua</name>
    <name type="common">Beet armyworm</name>
    <name type="synonym">Noctua fulgens</name>
    <dbReference type="NCBI Taxonomy" id="7107"/>
    <lineage>
        <taxon>Eukaryota</taxon>
        <taxon>Metazoa</taxon>
        <taxon>Ecdysozoa</taxon>
        <taxon>Arthropoda</taxon>
        <taxon>Hexapoda</taxon>
        <taxon>Insecta</taxon>
        <taxon>Pterygota</taxon>
        <taxon>Neoptera</taxon>
        <taxon>Endopterygota</taxon>
        <taxon>Lepidoptera</taxon>
        <taxon>Glossata</taxon>
        <taxon>Ditrysia</taxon>
        <taxon>Noctuoidea</taxon>
        <taxon>Noctuidae</taxon>
        <taxon>Amphipyrinae</taxon>
        <taxon>Spodoptera</taxon>
    </lineage>
</organism>
<comment type="caution">
    <text evidence="3">The sequence shown here is derived from an EMBL/GenBank/DDBJ whole genome shotgun (WGS) entry which is preliminary data.</text>
</comment>
<accession>A0A922M999</accession>
<reference evidence="3" key="1">
    <citation type="journal article" date="2021" name="G3 (Bethesda)">
        <title>Genome and transcriptome analysis of the beet armyworm Spodoptera exigua reveals targets for pest control. .</title>
        <authorList>
            <person name="Simon S."/>
            <person name="Breeschoten T."/>
            <person name="Jansen H.J."/>
            <person name="Dirks R.P."/>
            <person name="Schranz M.E."/>
            <person name="Ros V.I.D."/>
        </authorList>
    </citation>
    <scope>NUCLEOTIDE SEQUENCE</scope>
    <source>
        <strain evidence="3">TB_SE_WUR_2020</strain>
    </source>
</reference>
<name>A0A922M999_SPOEX</name>
<evidence type="ECO:0000313" key="4">
    <source>
        <dbReference type="Proteomes" id="UP000814243"/>
    </source>
</evidence>
<dbReference type="AlphaFoldDB" id="A0A922M999"/>
<dbReference type="PANTHER" id="PTHR47272:SF1">
    <property type="entry name" value="PIGGYBAC TRANSPOSABLE ELEMENT-DERIVED PROTEIN 3-LIKE"/>
    <property type="match status" value="1"/>
</dbReference>
<feature type="domain" description="PiggyBac transposable element-derived protein" evidence="2">
    <location>
        <begin position="217"/>
        <end position="475"/>
    </location>
</feature>